<feature type="compositionally biased region" description="Basic and acidic residues" evidence="4">
    <location>
        <begin position="810"/>
        <end position="819"/>
    </location>
</feature>
<accession>A0ABP1QBA2</accession>
<protein>
    <recommendedName>
        <fullName evidence="6">Ig-like domain-containing protein</fullName>
    </recommendedName>
</protein>
<dbReference type="PROSITE" id="PS50835">
    <property type="entry name" value="IG_LIKE"/>
    <property type="match status" value="2"/>
</dbReference>
<dbReference type="Gene3D" id="2.60.40.10">
    <property type="entry name" value="Immunoglobulins"/>
    <property type="match status" value="2"/>
</dbReference>
<keyword evidence="8" id="KW-1185">Reference proteome</keyword>
<dbReference type="Proteomes" id="UP001642540">
    <property type="component" value="Unassembled WGS sequence"/>
</dbReference>
<dbReference type="CDD" id="cd00096">
    <property type="entry name" value="Ig"/>
    <property type="match status" value="1"/>
</dbReference>
<organism evidence="7 8">
    <name type="scientific">Orchesella dallaii</name>
    <dbReference type="NCBI Taxonomy" id="48710"/>
    <lineage>
        <taxon>Eukaryota</taxon>
        <taxon>Metazoa</taxon>
        <taxon>Ecdysozoa</taxon>
        <taxon>Arthropoda</taxon>
        <taxon>Hexapoda</taxon>
        <taxon>Collembola</taxon>
        <taxon>Entomobryomorpha</taxon>
        <taxon>Entomobryoidea</taxon>
        <taxon>Orchesellidae</taxon>
        <taxon>Orchesellinae</taxon>
        <taxon>Orchesella</taxon>
    </lineage>
</organism>
<dbReference type="InterPro" id="IPR013783">
    <property type="entry name" value="Ig-like_fold"/>
</dbReference>
<evidence type="ECO:0000256" key="4">
    <source>
        <dbReference type="SAM" id="MobiDB-lite"/>
    </source>
</evidence>
<dbReference type="InterPro" id="IPR050831">
    <property type="entry name" value="CEA_cell_adhesion"/>
</dbReference>
<keyword evidence="5" id="KW-0812">Transmembrane</keyword>
<reference evidence="7 8" key="1">
    <citation type="submission" date="2024-08" db="EMBL/GenBank/DDBJ databases">
        <authorList>
            <person name="Cucini C."/>
            <person name="Frati F."/>
        </authorList>
    </citation>
    <scope>NUCLEOTIDE SEQUENCE [LARGE SCALE GENOMIC DNA]</scope>
</reference>
<feature type="domain" description="Ig-like" evidence="6">
    <location>
        <begin position="407"/>
        <end position="494"/>
    </location>
</feature>
<feature type="transmembrane region" description="Helical" evidence="5">
    <location>
        <begin position="710"/>
        <end position="735"/>
    </location>
</feature>
<evidence type="ECO:0000256" key="2">
    <source>
        <dbReference type="ARBA" id="ARBA00023180"/>
    </source>
</evidence>
<comment type="caution">
    <text evidence="7">The sequence shown here is derived from an EMBL/GenBank/DDBJ whole genome shotgun (WGS) entry which is preliminary data.</text>
</comment>
<name>A0ABP1QBA2_9HEXA</name>
<dbReference type="SUPFAM" id="SSF48726">
    <property type="entry name" value="Immunoglobulin"/>
    <property type="match status" value="2"/>
</dbReference>
<dbReference type="InterPro" id="IPR007110">
    <property type="entry name" value="Ig-like_dom"/>
</dbReference>
<feature type="domain" description="Ig-like" evidence="6">
    <location>
        <begin position="605"/>
        <end position="702"/>
    </location>
</feature>
<evidence type="ECO:0000256" key="5">
    <source>
        <dbReference type="SAM" id="Phobius"/>
    </source>
</evidence>
<keyword evidence="3" id="KW-0393">Immunoglobulin domain</keyword>
<dbReference type="EMBL" id="CAXLJM020000023">
    <property type="protein sequence ID" value="CAL8089235.1"/>
    <property type="molecule type" value="Genomic_DNA"/>
</dbReference>
<keyword evidence="1" id="KW-0732">Signal</keyword>
<evidence type="ECO:0000259" key="6">
    <source>
        <dbReference type="PROSITE" id="PS50835"/>
    </source>
</evidence>
<keyword evidence="5" id="KW-0472">Membrane</keyword>
<evidence type="ECO:0000256" key="3">
    <source>
        <dbReference type="ARBA" id="ARBA00023319"/>
    </source>
</evidence>
<evidence type="ECO:0000256" key="1">
    <source>
        <dbReference type="ARBA" id="ARBA00022729"/>
    </source>
</evidence>
<keyword evidence="5" id="KW-1133">Transmembrane helix</keyword>
<evidence type="ECO:0000313" key="7">
    <source>
        <dbReference type="EMBL" id="CAL8089235.1"/>
    </source>
</evidence>
<feature type="region of interest" description="Disordered" evidence="4">
    <location>
        <begin position="795"/>
        <end position="829"/>
    </location>
</feature>
<sequence length="848" mass="95509">MEQIFCCHITPKSSHPELYYVAPFSGYMLATTSTMNKYKYKGLASICIAFSTLVCFQSVTSVATGADLEPIQNVNNSGLDKHEKSTTPLKIVDDASNRVDIIYSTDSFEAISPGVLHFTGDDLKNVHLSCQWTKVKTAYVRWNLHGFEARTVEFMKPRNDQNGIIINLASGPPVIRVECYLKDNRTISNNTLIYTGVKNPPYLYKHGELLRATVLNKTTASLPCLQKYPSDSQSDRKLYLFKDGKKFEENVTNWLSYSPELGYLLALPKLGNPLGTYECRIEKSLDDDYVRVLFDTGAFINVSYKHSDYIYAGSPQKRQFECQLPKNKFENQFIWYYHWKNGSHSNLDSDYLVAVNDPFYFTYYSQTVGVTFPSPNVTGIVCVGTAKDSESTYNNSYPVRVKESFPPKILNELSNEPIIYTPGRNLSCHTTTEPFHFEWLKNEKSADDEDVITEFLHPPFRTTLLLKKPTEDYTNYTCKLSNFHGAVEHPFRVRFLKNIGNLITVSYKGNSRDFYAGQGLQQTFECDLSKEIFEYGFEWFYHWKNGSFTPANLTSNGNDVEDDEDVSNSSYFETISTTFSSEDISGIACAGTVEGSNSQYKNSYPIKVKRAHKPHNLTAEPNQPIIYTNGLILTCYTTADPISSWSWYKNGELVKYENVTSGPSLSNQSTLYLGQLVDTRDSTFTCRASNFLGSASYHFTVPAAAGGNSLVVGIAVCIGVVAVLLLGIVLTLYCYTNRRTGLKNHGDGGELDISDYSRQAELGSSRLSRFEGTNNELEQQESDLSVEQEGVVAEIEANPQQQNDDVVEEEERRDGRNENDQNLQEPFEHAVKNIKIEAGKVTRGAFKI</sequence>
<proteinExistence type="predicted"/>
<evidence type="ECO:0000313" key="8">
    <source>
        <dbReference type="Proteomes" id="UP001642540"/>
    </source>
</evidence>
<dbReference type="PANTHER" id="PTHR44427">
    <property type="entry name" value="CARCINOEMBRYONIC ANTIGEN-RELATED CELL ADHESION MOLECULE 19"/>
    <property type="match status" value="1"/>
</dbReference>
<gene>
    <name evidence="7" type="ORF">ODALV1_LOCUS7308</name>
</gene>
<keyword evidence="2" id="KW-0325">Glycoprotein</keyword>
<dbReference type="PANTHER" id="PTHR44427:SF1">
    <property type="entry name" value="CARCINOEMBRYONIC ANTIGEN-RELATED CELL ADHESION MOLECULE 1"/>
    <property type="match status" value="1"/>
</dbReference>
<dbReference type="InterPro" id="IPR036179">
    <property type="entry name" value="Ig-like_dom_sf"/>
</dbReference>